<keyword evidence="3" id="KW-1185">Reference proteome</keyword>
<accession>A0A0F6AXT2</accession>
<dbReference type="KEGG" id="seo:STM14_0536"/>
<keyword evidence="1" id="KW-0812">Transmembrane</keyword>
<evidence type="ECO:0000256" key="1">
    <source>
        <dbReference type="SAM" id="Phobius"/>
    </source>
</evidence>
<reference evidence="2 3" key="1">
    <citation type="journal article" date="2010" name="J. Bacteriol.">
        <title>Short-term signatures of evolutionary change in the Salmonella enterica serovar typhimurium 14028 genome.</title>
        <authorList>
            <person name="Jarvik T."/>
            <person name="Smillie C."/>
            <person name="Groisman E.A."/>
            <person name="Ochman H."/>
        </authorList>
    </citation>
    <scope>NUCLEOTIDE SEQUENCE [LARGE SCALE GENOMIC DNA]</scope>
    <source>
        <strain evidence="3">14028s / SGSC 2262</strain>
    </source>
</reference>
<keyword evidence="1" id="KW-0472">Membrane</keyword>
<sequence length="120" mass="13146">MFHTVFSLFVNSAATIAGRRKTNKRQFSEMEKAAKAAFVGYNVLQFFAKRLDDYCCSRASPILIFASLRRLLISASKTICALFCVMPCTIAFFCASGMAPAFTSSNASRTTLPCISFATP</sequence>
<feature type="transmembrane region" description="Helical" evidence="1">
    <location>
        <begin position="79"/>
        <end position="102"/>
    </location>
</feature>
<protein>
    <submittedName>
        <fullName evidence="2">Uncharacterized protein</fullName>
    </submittedName>
</protein>
<dbReference type="EMBL" id="CP001363">
    <property type="protein sequence ID" value="ACY87054.1"/>
    <property type="molecule type" value="Genomic_DNA"/>
</dbReference>
<dbReference type="Proteomes" id="UP000002695">
    <property type="component" value="Chromosome"/>
</dbReference>
<dbReference type="HOGENOM" id="CLU_2048091_0_0_6"/>
<organism evidence="2 3">
    <name type="scientific">Salmonella typhimurium (strain 14028s / SGSC 2262)</name>
    <dbReference type="NCBI Taxonomy" id="588858"/>
    <lineage>
        <taxon>Bacteria</taxon>
        <taxon>Pseudomonadati</taxon>
        <taxon>Pseudomonadota</taxon>
        <taxon>Gammaproteobacteria</taxon>
        <taxon>Enterobacterales</taxon>
        <taxon>Enterobacteriaceae</taxon>
        <taxon>Salmonella</taxon>
    </lineage>
</organism>
<evidence type="ECO:0000313" key="2">
    <source>
        <dbReference type="EMBL" id="ACY87054.1"/>
    </source>
</evidence>
<keyword evidence="1" id="KW-1133">Transmembrane helix</keyword>
<name>A0A0F6AXT2_SALT1</name>
<gene>
    <name evidence="2" type="ordered locus">STM14_0536</name>
</gene>
<evidence type="ECO:0000313" key="3">
    <source>
        <dbReference type="Proteomes" id="UP000002695"/>
    </source>
</evidence>
<proteinExistence type="predicted"/>
<dbReference type="AlphaFoldDB" id="A0A0F6AXT2"/>